<dbReference type="RefSeq" id="WP_134465918.1">
    <property type="nucleotide sequence ID" value="NZ_JBHMFL010000022.1"/>
</dbReference>
<dbReference type="SUPFAM" id="SSF143744">
    <property type="entry name" value="GlcG-like"/>
    <property type="match status" value="1"/>
</dbReference>
<reference evidence="1 2" key="1">
    <citation type="submission" date="2019-03" db="EMBL/GenBank/DDBJ databases">
        <title>Complete Genome Sequence of Paraburkholderia dipogonis ICMP 19430T, a Nitrogen-fixing Symbiont of the South African Invasive Legume Dipogon lignosus in New Zealand.</title>
        <authorList>
            <person name="De Meyer S.E."/>
        </authorList>
    </citation>
    <scope>NUCLEOTIDE SEQUENCE [LARGE SCALE GENOMIC DNA]</scope>
    <source>
        <strain evidence="1 2">ICMP 19430</strain>
    </source>
</reference>
<dbReference type="PANTHER" id="PTHR34309">
    <property type="entry name" value="SLR1406 PROTEIN"/>
    <property type="match status" value="1"/>
</dbReference>
<dbReference type="Pfam" id="PF03928">
    <property type="entry name" value="HbpS-like"/>
    <property type="match status" value="1"/>
</dbReference>
<dbReference type="PANTHER" id="PTHR34309:SF1">
    <property type="entry name" value="PROTEIN GLCG"/>
    <property type="match status" value="1"/>
</dbReference>
<dbReference type="InterPro" id="IPR038084">
    <property type="entry name" value="PduO/GlcC-like_sf"/>
</dbReference>
<comment type="caution">
    <text evidence="1">The sequence shown here is derived from an EMBL/GenBank/DDBJ whole genome shotgun (WGS) entry which is preliminary data.</text>
</comment>
<gene>
    <name evidence="1" type="ORF">E2553_38550</name>
</gene>
<organism evidence="1 2">
    <name type="scientific">Paraburkholderia dipogonis</name>
    <dbReference type="NCBI Taxonomy" id="1211383"/>
    <lineage>
        <taxon>Bacteria</taxon>
        <taxon>Pseudomonadati</taxon>
        <taxon>Pseudomonadota</taxon>
        <taxon>Betaproteobacteria</taxon>
        <taxon>Burkholderiales</taxon>
        <taxon>Burkholderiaceae</taxon>
        <taxon>Paraburkholderia</taxon>
    </lineage>
</organism>
<proteinExistence type="predicted"/>
<dbReference type="InterPro" id="IPR052517">
    <property type="entry name" value="GlcG_carb_metab_protein"/>
</dbReference>
<sequence length="145" mass="15132">MSFREIPHEAAMLALAAGVEKAKELSQRSSLSIVDKGGNLLGFVRVEDGAFGTIEVATSKAFTAAAFRFPSDHWMKLVQPGEGLYGLDRSGTRPYVVFGGGMPVFDGETVIGGVGVSGGPTEADEAIAHAMVDAIARSMKVGKDS</sequence>
<dbReference type="InterPro" id="IPR005624">
    <property type="entry name" value="PduO/GlcC-like"/>
</dbReference>
<evidence type="ECO:0000313" key="2">
    <source>
        <dbReference type="Proteomes" id="UP000297385"/>
    </source>
</evidence>
<dbReference type="GeneID" id="97309328"/>
<accession>A0A4Y8MIW7</accession>
<name>A0A4Y8MIW7_9BURK</name>
<dbReference type="AlphaFoldDB" id="A0A4Y8MIW7"/>
<dbReference type="Gene3D" id="3.30.450.150">
    <property type="entry name" value="Haem-degrading domain"/>
    <property type="match status" value="1"/>
</dbReference>
<dbReference type="Proteomes" id="UP000297385">
    <property type="component" value="Unassembled WGS sequence"/>
</dbReference>
<dbReference type="EMBL" id="SNVI01000005">
    <property type="protein sequence ID" value="TFE37389.1"/>
    <property type="molecule type" value="Genomic_DNA"/>
</dbReference>
<protein>
    <submittedName>
        <fullName evidence="1">Heme-binding protein</fullName>
    </submittedName>
</protein>
<evidence type="ECO:0000313" key="1">
    <source>
        <dbReference type="EMBL" id="TFE37389.1"/>
    </source>
</evidence>